<accession>A0A3B3T1X1</accession>
<feature type="transmembrane region" description="Helical" evidence="2">
    <location>
        <begin position="474"/>
        <end position="496"/>
    </location>
</feature>
<dbReference type="Pfam" id="PF15037">
    <property type="entry name" value="IL17_R_N"/>
    <property type="match status" value="1"/>
</dbReference>
<reference evidence="5" key="2">
    <citation type="submission" date="2025-09" db="UniProtKB">
        <authorList>
            <consortium name="Ensembl"/>
        </authorList>
    </citation>
    <scope>IDENTIFICATION</scope>
</reference>
<name>A0A3B3T1X1_9TELE</name>
<dbReference type="Proteomes" id="UP000261540">
    <property type="component" value="Unplaced"/>
</dbReference>
<evidence type="ECO:0000256" key="2">
    <source>
        <dbReference type="SAM" id="Phobius"/>
    </source>
</evidence>
<organism evidence="5 6">
    <name type="scientific">Paramormyrops kingsleyae</name>
    <dbReference type="NCBI Taxonomy" id="1676925"/>
    <lineage>
        <taxon>Eukaryota</taxon>
        <taxon>Metazoa</taxon>
        <taxon>Chordata</taxon>
        <taxon>Craniata</taxon>
        <taxon>Vertebrata</taxon>
        <taxon>Euteleostomi</taxon>
        <taxon>Actinopterygii</taxon>
        <taxon>Neopterygii</taxon>
        <taxon>Teleostei</taxon>
        <taxon>Osteoglossocephala</taxon>
        <taxon>Osteoglossomorpha</taxon>
        <taxon>Osteoglossiformes</taxon>
        <taxon>Mormyridae</taxon>
        <taxon>Paramormyrops</taxon>
    </lineage>
</organism>
<reference evidence="5" key="1">
    <citation type="submission" date="2025-08" db="UniProtKB">
        <authorList>
            <consortium name="Ensembl"/>
        </authorList>
    </citation>
    <scope>IDENTIFICATION</scope>
</reference>
<feature type="domain" description="Interleukin-17 receptor C/E N-terminal" evidence="4">
    <location>
        <begin position="111"/>
        <end position="447"/>
    </location>
</feature>
<sequence>MIRDQGDRPRGGRTRMRSALLMVLTACGVLAEGGMMDRMQHCSTHCSQEVQCRARSHSAFEFCKETATELNRTTVQGITISTVMKCEQEQRCSPHLRVTALVQLTKQLRGLALCMLSAGMLETCRAVTFPRRNLHRLTGQQVLVHDDCFDVRPGLDVHVTLKTIPSYCNLTWSHDLRVPGCNNVDLRKNVPECISGTIEYVVDSERRELSVKVSGILEDWDYRLRLCLKGFICRGTSEHILIKKEEPMKNATLRYSRALPCLCIEGWSSMPDARRTQVCPFRNNTGELWKGVTFDAEQEALSWEPECPVEAVVSLCQSAGELDCHDLANSSQVVSSKKVVFSKVDPHPKLCVKFSTAAGSWVKCPFVRQNAAWDLTFSSVAQHQTVTVSSYINTKVVWGLCRNSKPMECDQVASLAVEKFKPVDINLTMETCGPGVCVQVRRTDVNFSVQVLHCNFQCSDGYPDEEKTGNGAPWLLPSLCCLTLTLLLAFSALMIFKKLN</sequence>
<keyword evidence="1 3" id="KW-0732">Signal</keyword>
<feature type="signal peptide" evidence="3">
    <location>
        <begin position="1"/>
        <end position="31"/>
    </location>
</feature>
<dbReference type="GeneTree" id="ENSGT00940000162605"/>
<dbReference type="GO" id="GO:0030368">
    <property type="term" value="F:interleukin-17 receptor activity"/>
    <property type="evidence" value="ECO:0007669"/>
    <property type="project" value="InterPro"/>
</dbReference>
<keyword evidence="6" id="KW-1185">Reference proteome</keyword>
<evidence type="ECO:0000313" key="6">
    <source>
        <dbReference type="Proteomes" id="UP000261540"/>
    </source>
</evidence>
<dbReference type="PANTHER" id="PTHR15583">
    <property type="entry name" value="INTERLEUKIN-17 RECEPTOR"/>
    <property type="match status" value="1"/>
</dbReference>
<dbReference type="Ensembl" id="ENSPKIT00000017611.1">
    <property type="protein sequence ID" value="ENSPKIP00000036660.1"/>
    <property type="gene ID" value="ENSPKIG00000015143.1"/>
</dbReference>
<dbReference type="InterPro" id="IPR027841">
    <property type="entry name" value="IL-17_rcpt_C/E_N"/>
</dbReference>
<dbReference type="AlphaFoldDB" id="A0A3B3T1X1"/>
<evidence type="ECO:0000256" key="3">
    <source>
        <dbReference type="SAM" id="SignalP"/>
    </source>
</evidence>
<dbReference type="CTD" id="400935"/>
<keyword evidence="2" id="KW-0472">Membrane</keyword>
<keyword evidence="2" id="KW-1133">Transmembrane helix</keyword>
<dbReference type="InterPro" id="IPR039465">
    <property type="entry name" value="IL-17_rcpt-like"/>
</dbReference>
<proteinExistence type="predicted"/>
<dbReference type="OrthoDB" id="9877324at2759"/>
<evidence type="ECO:0000256" key="1">
    <source>
        <dbReference type="ARBA" id="ARBA00022729"/>
    </source>
</evidence>
<dbReference type="PANTHER" id="PTHR15583:SF10">
    <property type="entry name" value="INTERLEUKIN-17 RECEPTOR E-LIKE-RELATED"/>
    <property type="match status" value="1"/>
</dbReference>
<protein>
    <submittedName>
        <fullName evidence="5">Putative interleukin-17 receptor E-like</fullName>
    </submittedName>
</protein>
<evidence type="ECO:0000259" key="4">
    <source>
        <dbReference type="Pfam" id="PF15037"/>
    </source>
</evidence>
<evidence type="ECO:0000313" key="5">
    <source>
        <dbReference type="Ensembl" id="ENSPKIP00000036660.1"/>
    </source>
</evidence>
<feature type="chain" id="PRO_5017458887" evidence="3">
    <location>
        <begin position="32"/>
        <end position="500"/>
    </location>
</feature>
<keyword evidence="2" id="KW-0812">Transmembrane</keyword>
<dbReference type="KEGG" id="pki:111857779"/>